<comment type="catalytic activity">
    <reaction evidence="9 10">
        <text>NAD(+) + (deoxyribonucleotide)n-3'-hydroxyl + 5'-phospho-(deoxyribonucleotide)m = (deoxyribonucleotide)n+m + AMP + beta-nicotinamide D-nucleotide.</text>
        <dbReference type="EC" id="6.5.1.2"/>
    </reaction>
</comment>
<evidence type="ECO:0000313" key="12">
    <source>
        <dbReference type="EMBL" id="QEG22582.1"/>
    </source>
</evidence>
<evidence type="ECO:0000256" key="1">
    <source>
        <dbReference type="ARBA" id="ARBA00004067"/>
    </source>
</evidence>
<dbReference type="Gene3D" id="1.10.287.610">
    <property type="entry name" value="Helix hairpin bin"/>
    <property type="match status" value="1"/>
</dbReference>
<proteinExistence type="inferred from homology"/>
<comment type="similarity">
    <text evidence="10">Belongs to the NAD-dependent DNA ligase family. LigA subfamily.</text>
</comment>
<keyword evidence="3 10" id="KW-0235">DNA replication</keyword>
<dbReference type="NCBIfam" id="NF005932">
    <property type="entry name" value="PRK07956.1"/>
    <property type="match status" value="1"/>
</dbReference>
<evidence type="ECO:0000256" key="9">
    <source>
        <dbReference type="ARBA" id="ARBA00034005"/>
    </source>
</evidence>
<dbReference type="InterPro" id="IPR010994">
    <property type="entry name" value="RuvA_2-like"/>
</dbReference>
<dbReference type="Proteomes" id="UP000322214">
    <property type="component" value="Chromosome"/>
</dbReference>
<dbReference type="InterPro" id="IPR001679">
    <property type="entry name" value="DNA_ligase"/>
</dbReference>
<dbReference type="InterPro" id="IPR001357">
    <property type="entry name" value="BRCT_dom"/>
</dbReference>
<accession>A0A5B9PCD2</accession>
<dbReference type="GO" id="GO:0006281">
    <property type="term" value="P:DNA repair"/>
    <property type="evidence" value="ECO:0007669"/>
    <property type="project" value="UniProtKB-KW"/>
</dbReference>
<evidence type="ECO:0000256" key="4">
    <source>
        <dbReference type="ARBA" id="ARBA00022723"/>
    </source>
</evidence>
<dbReference type="InterPro" id="IPR013839">
    <property type="entry name" value="DNAligase_adenylation"/>
</dbReference>
<keyword evidence="10" id="KW-0460">Magnesium</keyword>
<dbReference type="InterPro" id="IPR036420">
    <property type="entry name" value="BRCT_dom_sf"/>
</dbReference>
<comment type="caution">
    <text evidence="10">Lacks conserved residue(s) required for the propagation of feature annotation.</text>
</comment>
<dbReference type="Pfam" id="PF01653">
    <property type="entry name" value="DNA_ligase_aden"/>
    <property type="match status" value="1"/>
</dbReference>
<dbReference type="HAMAP" id="MF_01588">
    <property type="entry name" value="DNA_ligase_A"/>
    <property type="match status" value="1"/>
</dbReference>
<evidence type="ECO:0000256" key="5">
    <source>
        <dbReference type="ARBA" id="ARBA00022763"/>
    </source>
</evidence>
<evidence type="ECO:0000256" key="10">
    <source>
        <dbReference type="HAMAP-Rule" id="MF_01588"/>
    </source>
</evidence>
<dbReference type="Pfam" id="PF12826">
    <property type="entry name" value="HHH_2"/>
    <property type="match status" value="1"/>
</dbReference>
<dbReference type="PROSITE" id="PS50172">
    <property type="entry name" value="BRCT"/>
    <property type="match status" value="1"/>
</dbReference>
<organism evidence="12 13">
    <name type="scientific">Mariniblastus fucicola</name>
    <dbReference type="NCBI Taxonomy" id="980251"/>
    <lineage>
        <taxon>Bacteria</taxon>
        <taxon>Pseudomonadati</taxon>
        <taxon>Planctomycetota</taxon>
        <taxon>Planctomycetia</taxon>
        <taxon>Pirellulales</taxon>
        <taxon>Pirellulaceae</taxon>
        <taxon>Mariniblastus</taxon>
    </lineage>
</organism>
<dbReference type="SUPFAM" id="SSF56091">
    <property type="entry name" value="DNA ligase/mRNA capping enzyme, catalytic domain"/>
    <property type="match status" value="1"/>
</dbReference>
<dbReference type="Gene3D" id="2.40.50.140">
    <property type="entry name" value="Nucleic acid-binding proteins"/>
    <property type="match status" value="1"/>
</dbReference>
<reference evidence="12 13" key="1">
    <citation type="submission" date="2019-08" db="EMBL/GenBank/DDBJ databases">
        <title>Deep-cultivation of Planctomycetes and their phenomic and genomic characterization uncovers novel biology.</title>
        <authorList>
            <person name="Wiegand S."/>
            <person name="Jogler M."/>
            <person name="Boedeker C."/>
            <person name="Pinto D."/>
            <person name="Vollmers J."/>
            <person name="Rivas-Marin E."/>
            <person name="Kohn T."/>
            <person name="Peeters S.H."/>
            <person name="Heuer A."/>
            <person name="Rast P."/>
            <person name="Oberbeckmann S."/>
            <person name="Bunk B."/>
            <person name="Jeske O."/>
            <person name="Meyerdierks A."/>
            <person name="Storesund J.E."/>
            <person name="Kallscheuer N."/>
            <person name="Luecker S."/>
            <person name="Lage O.M."/>
            <person name="Pohl T."/>
            <person name="Merkel B.J."/>
            <person name="Hornburger P."/>
            <person name="Mueller R.-W."/>
            <person name="Bruemmer F."/>
            <person name="Labrenz M."/>
            <person name="Spormann A.M."/>
            <person name="Op den Camp H."/>
            <person name="Overmann J."/>
            <person name="Amann R."/>
            <person name="Jetten M.S.M."/>
            <person name="Mascher T."/>
            <person name="Medema M.H."/>
            <person name="Devos D.P."/>
            <person name="Kaster A.-K."/>
            <person name="Ovreas L."/>
            <person name="Rohde M."/>
            <person name="Galperin M.Y."/>
            <person name="Jogler C."/>
        </authorList>
    </citation>
    <scope>NUCLEOTIDE SEQUENCE [LARGE SCALE GENOMIC DNA]</scope>
    <source>
        <strain evidence="12 13">FC18</strain>
    </source>
</reference>
<feature type="binding site" evidence="10">
    <location>
        <position position="341"/>
    </location>
    <ligand>
        <name>NAD(+)</name>
        <dbReference type="ChEBI" id="CHEBI:57540"/>
    </ligand>
</feature>
<evidence type="ECO:0000256" key="3">
    <source>
        <dbReference type="ARBA" id="ARBA00022705"/>
    </source>
</evidence>
<comment type="function">
    <text evidence="1 10">DNA ligase that catalyzes the formation of phosphodiester linkages between 5'-phosphoryl and 3'-hydroxyl groups in double-stranded DNA using NAD as a coenzyme and as the energy source for the reaction. It is essential for DNA replication and repair of damaged DNA.</text>
</comment>
<keyword evidence="4 10" id="KW-0479">Metal-binding</keyword>
<feature type="domain" description="BRCT" evidence="11">
    <location>
        <begin position="628"/>
        <end position="704"/>
    </location>
</feature>
<dbReference type="CDD" id="cd17748">
    <property type="entry name" value="BRCT_DNA_ligase_like"/>
    <property type="match status" value="1"/>
</dbReference>
<feature type="binding site" evidence="10">
    <location>
        <begin position="43"/>
        <end position="47"/>
    </location>
    <ligand>
        <name>NAD(+)</name>
        <dbReference type="ChEBI" id="CHEBI:57540"/>
    </ligand>
</feature>
<keyword evidence="5 10" id="KW-0227">DNA damage</keyword>
<dbReference type="GO" id="GO:0003911">
    <property type="term" value="F:DNA ligase (NAD+) activity"/>
    <property type="evidence" value="ECO:0007669"/>
    <property type="project" value="UniProtKB-UniRule"/>
</dbReference>
<protein>
    <recommendedName>
        <fullName evidence="10">DNA ligase</fullName>
        <ecNumber evidence="10">6.5.1.2</ecNumber>
    </recommendedName>
    <alternativeName>
        <fullName evidence="10">Polydeoxyribonucleotide synthase [NAD(+)]</fullName>
    </alternativeName>
</protein>
<dbReference type="InterPro" id="IPR004150">
    <property type="entry name" value="NAD_DNA_ligase_OB"/>
</dbReference>
<dbReference type="InterPro" id="IPR013840">
    <property type="entry name" value="DNAligase_N"/>
</dbReference>
<feature type="binding site" evidence="10">
    <location>
        <begin position="86"/>
        <end position="87"/>
    </location>
    <ligand>
        <name>NAD(+)</name>
        <dbReference type="ChEBI" id="CHEBI:57540"/>
    </ligand>
</feature>
<name>A0A5B9PCD2_9BACT</name>
<dbReference type="Gene3D" id="3.40.50.10190">
    <property type="entry name" value="BRCT domain"/>
    <property type="match status" value="1"/>
</dbReference>
<dbReference type="SMART" id="SM00532">
    <property type="entry name" value="LIGANc"/>
    <property type="match status" value="1"/>
</dbReference>
<feature type="binding site" evidence="10">
    <location>
        <position position="201"/>
    </location>
    <ligand>
        <name>NAD(+)</name>
        <dbReference type="ChEBI" id="CHEBI:57540"/>
    </ligand>
</feature>
<evidence type="ECO:0000259" key="11">
    <source>
        <dbReference type="PROSITE" id="PS50172"/>
    </source>
</evidence>
<dbReference type="Gene3D" id="1.10.150.20">
    <property type="entry name" value="5' to 3' exonuclease, C-terminal subdomain"/>
    <property type="match status" value="2"/>
</dbReference>
<dbReference type="RefSeq" id="WP_075086406.1">
    <property type="nucleotide sequence ID" value="NZ_CP042912.1"/>
</dbReference>
<gene>
    <name evidence="10 12" type="primary">ligA</name>
    <name evidence="12" type="ORF">MFFC18_24650</name>
</gene>
<sequence>MAKLTAKDKKRAAELERVISHLDTAYERGDDCLHPDTRIIVSDGEYDAMRRELAALQPESDLFATATASELVSAARKIVHDPPLTSIDKASHENIELQEEQLFKWIHDSLDNLGEQSGKVLKAKGKEYKGEPVSYPANTFYEAWKLDGVAVALYYVDGKLDRAGLRPRDGVNGEAVTEQVQYVSGVPAKLKKKVTCSIRGELICKLSDFEIVQKSLEEAGEKLRANPRNHTAGGIRQFKTPEKTKLMRLSFIGYTIEGLANPPYKTEIERARFCNDELGVPYIETKPFRFEDLQTYENSIADLDFEVDGVIIGVNNLEDNEQLGRRGDPLTGNPKGKIAWKFREEEATPTIREIEWQTGRTGKIVAVAIFDPVRLAGTNVSRATLHNAGFMERNQISIGSMISVRKAGKIIPKVTGVISGQSKPDFPAECPACGAETKLQEGGSAEMLELVCTGDSCSAQNVSGLCHYLSTLGVLGLGESRVSQLVEGGAVNDFADFYRLDVESAMATGLTHRQSTLAVAAVQMIPDPDKMDEDALDKAIEASMQTKIEVPLWQLFAAFGIGAAGKSAGKALASHFGSLEKIRTASVEDLEKVDDIGTITAEAIVAWLDENSKQIDDLLDFVTPVGPKSGGTLDGVNFCFSGGFPEGKKHWESLVESHGGKCTSSVSKKTNYLVAGSGSGSKSAKANKLEIPIIDTAELEKLLR</sequence>
<dbReference type="KEGG" id="mff:MFFC18_24650"/>
<feature type="binding site" evidence="10">
    <location>
        <position position="433"/>
    </location>
    <ligand>
        <name>Zn(2+)</name>
        <dbReference type="ChEBI" id="CHEBI:29105"/>
    </ligand>
</feature>
<feature type="active site" description="N6-AMP-lysine intermediate" evidence="10">
    <location>
        <position position="145"/>
    </location>
</feature>
<evidence type="ECO:0000256" key="2">
    <source>
        <dbReference type="ARBA" id="ARBA00022598"/>
    </source>
</evidence>
<dbReference type="InterPro" id="IPR012340">
    <property type="entry name" value="NA-bd_OB-fold"/>
</dbReference>
<keyword evidence="6 10" id="KW-0862">Zinc</keyword>
<dbReference type="PIRSF" id="PIRSF001604">
    <property type="entry name" value="LigA"/>
    <property type="match status" value="1"/>
</dbReference>
<keyword evidence="10" id="KW-0464">Manganese</keyword>
<dbReference type="Gene3D" id="3.30.470.30">
    <property type="entry name" value="DNA ligase/mRNA capping enzyme"/>
    <property type="match status" value="1"/>
</dbReference>
<dbReference type="GO" id="GO:0046872">
    <property type="term" value="F:metal ion binding"/>
    <property type="evidence" value="ECO:0007669"/>
    <property type="project" value="UniProtKB-KW"/>
</dbReference>
<evidence type="ECO:0000256" key="8">
    <source>
        <dbReference type="ARBA" id="ARBA00023204"/>
    </source>
</evidence>
<dbReference type="SUPFAM" id="SSF47781">
    <property type="entry name" value="RuvA domain 2-like"/>
    <property type="match status" value="1"/>
</dbReference>
<dbReference type="Pfam" id="PF03120">
    <property type="entry name" value="OB_DNA_ligase"/>
    <property type="match status" value="1"/>
</dbReference>
<dbReference type="SMART" id="SM00292">
    <property type="entry name" value="BRCT"/>
    <property type="match status" value="1"/>
</dbReference>
<evidence type="ECO:0000256" key="6">
    <source>
        <dbReference type="ARBA" id="ARBA00022833"/>
    </source>
</evidence>
<dbReference type="AlphaFoldDB" id="A0A5B9PCD2"/>
<comment type="cofactor">
    <cofactor evidence="10">
        <name>Mg(2+)</name>
        <dbReference type="ChEBI" id="CHEBI:18420"/>
    </cofactor>
    <cofactor evidence="10">
        <name>Mn(2+)</name>
        <dbReference type="ChEBI" id="CHEBI:29035"/>
    </cofactor>
</comment>
<keyword evidence="2 10" id="KW-0436">Ligase</keyword>
<keyword evidence="8 10" id="KW-0234">DNA repair</keyword>
<evidence type="ECO:0000256" key="7">
    <source>
        <dbReference type="ARBA" id="ARBA00023027"/>
    </source>
</evidence>
<dbReference type="EMBL" id="CP042912">
    <property type="protein sequence ID" value="QEG22582.1"/>
    <property type="molecule type" value="Genomic_DNA"/>
</dbReference>
<feature type="binding site" evidence="10">
    <location>
        <position position="457"/>
    </location>
    <ligand>
        <name>Zn(2+)</name>
        <dbReference type="ChEBI" id="CHEBI:29105"/>
    </ligand>
</feature>
<dbReference type="EC" id="6.5.1.2" evidence="10"/>
<dbReference type="SUPFAM" id="SSF52113">
    <property type="entry name" value="BRCT domain"/>
    <property type="match status" value="1"/>
</dbReference>
<dbReference type="InterPro" id="IPR041663">
    <property type="entry name" value="DisA/LigA_HHH"/>
</dbReference>
<dbReference type="Pfam" id="PF00533">
    <property type="entry name" value="BRCT"/>
    <property type="match status" value="1"/>
</dbReference>
<dbReference type="SUPFAM" id="SSF50249">
    <property type="entry name" value="Nucleic acid-binding proteins"/>
    <property type="match status" value="1"/>
</dbReference>
<dbReference type="GO" id="GO:0006260">
    <property type="term" value="P:DNA replication"/>
    <property type="evidence" value="ECO:0007669"/>
    <property type="project" value="UniProtKB-KW"/>
</dbReference>
<dbReference type="STRING" id="980251.GCA_001642875_04730"/>
<keyword evidence="13" id="KW-1185">Reference proteome</keyword>
<feature type="binding site" evidence="10">
    <location>
        <position position="452"/>
    </location>
    <ligand>
        <name>Zn(2+)</name>
        <dbReference type="ChEBI" id="CHEBI:29105"/>
    </ligand>
</feature>
<feature type="binding site" evidence="10">
    <location>
        <position position="430"/>
    </location>
    <ligand>
        <name>Zn(2+)</name>
        <dbReference type="ChEBI" id="CHEBI:29105"/>
    </ligand>
</feature>
<keyword evidence="7 10" id="KW-0520">NAD</keyword>
<evidence type="ECO:0000313" key="13">
    <source>
        <dbReference type="Proteomes" id="UP000322214"/>
    </source>
</evidence>